<dbReference type="GO" id="GO:0004045">
    <property type="term" value="F:peptidyl-tRNA hydrolase activity"/>
    <property type="evidence" value="ECO:0007669"/>
    <property type="project" value="UniProtKB-EC"/>
</dbReference>
<dbReference type="InterPro" id="IPR036416">
    <property type="entry name" value="Pept_tRNA_hydro_sf"/>
</dbReference>
<evidence type="ECO:0000256" key="5">
    <source>
        <dbReference type="ARBA" id="ARBA00038063"/>
    </source>
</evidence>
<organism evidence="6">
    <name type="scientific">freshwater metagenome</name>
    <dbReference type="NCBI Taxonomy" id="449393"/>
    <lineage>
        <taxon>unclassified sequences</taxon>
        <taxon>metagenomes</taxon>
        <taxon>ecological metagenomes</taxon>
    </lineage>
</organism>
<keyword evidence="2" id="KW-0820">tRNA-binding</keyword>
<evidence type="ECO:0000256" key="2">
    <source>
        <dbReference type="ARBA" id="ARBA00022555"/>
    </source>
</evidence>
<dbReference type="NCBIfam" id="TIGR00447">
    <property type="entry name" value="pth"/>
    <property type="match status" value="1"/>
</dbReference>
<keyword evidence="3" id="KW-0378">Hydrolase</keyword>
<dbReference type="AlphaFoldDB" id="A0A6J6HHL9"/>
<evidence type="ECO:0000313" key="6">
    <source>
        <dbReference type="EMBL" id="CAB4610765.1"/>
    </source>
</evidence>
<dbReference type="EC" id="3.1.1.29" evidence="1"/>
<evidence type="ECO:0000256" key="3">
    <source>
        <dbReference type="ARBA" id="ARBA00022801"/>
    </source>
</evidence>
<evidence type="ECO:0000256" key="1">
    <source>
        <dbReference type="ARBA" id="ARBA00013260"/>
    </source>
</evidence>
<keyword evidence="4" id="KW-0694">RNA-binding</keyword>
<comment type="similarity">
    <text evidence="5">Belongs to the PTH family.</text>
</comment>
<dbReference type="CDD" id="cd00462">
    <property type="entry name" value="PTH"/>
    <property type="match status" value="1"/>
</dbReference>
<dbReference type="PANTHER" id="PTHR17224">
    <property type="entry name" value="PEPTIDYL-TRNA HYDROLASE"/>
    <property type="match status" value="1"/>
</dbReference>
<dbReference type="EMBL" id="CAEZUW010000047">
    <property type="protein sequence ID" value="CAB4610765.1"/>
    <property type="molecule type" value="Genomic_DNA"/>
</dbReference>
<reference evidence="6" key="1">
    <citation type="submission" date="2020-05" db="EMBL/GenBank/DDBJ databases">
        <authorList>
            <person name="Chiriac C."/>
            <person name="Salcher M."/>
            <person name="Ghai R."/>
            <person name="Kavagutti S V."/>
        </authorList>
    </citation>
    <scope>NUCLEOTIDE SEQUENCE</scope>
</reference>
<dbReference type="PANTHER" id="PTHR17224:SF1">
    <property type="entry name" value="PEPTIDYL-TRNA HYDROLASE"/>
    <property type="match status" value="1"/>
</dbReference>
<dbReference type="PROSITE" id="PS01196">
    <property type="entry name" value="PEPT_TRNA_HYDROL_2"/>
    <property type="match status" value="1"/>
</dbReference>
<sequence length="166" mass="17581">MVLDILAQRVGVSFKSHKTNSVIAETRLGVGGPKVILAKPLSFMNTSGGPVAGLAKFFDVSPSHIIVVHDELDIPVHDVRLKQGGGHAGHNGLRDIISAIGTTDFIRIRVGIGRPPGQQEVADFVLKNFSSTERKDLDLTLETGADAIEAVLVDGLAAAQQKYHGA</sequence>
<dbReference type="InterPro" id="IPR001328">
    <property type="entry name" value="Pept_tRNA_hydro"/>
</dbReference>
<dbReference type="InterPro" id="IPR018171">
    <property type="entry name" value="Pept_tRNA_hydro_CS"/>
</dbReference>
<proteinExistence type="inferred from homology"/>
<protein>
    <recommendedName>
        <fullName evidence="1">peptidyl-tRNA hydrolase</fullName>
        <ecNumber evidence="1">3.1.1.29</ecNumber>
    </recommendedName>
</protein>
<accession>A0A6J6HHL9</accession>
<dbReference type="SUPFAM" id="SSF53178">
    <property type="entry name" value="Peptidyl-tRNA hydrolase-like"/>
    <property type="match status" value="1"/>
</dbReference>
<gene>
    <name evidence="6" type="ORF">UFOPK1855_00403</name>
</gene>
<evidence type="ECO:0000256" key="4">
    <source>
        <dbReference type="ARBA" id="ARBA00022884"/>
    </source>
</evidence>
<name>A0A6J6HHL9_9ZZZZ</name>
<dbReference type="Pfam" id="PF01195">
    <property type="entry name" value="Pept_tRNA_hydro"/>
    <property type="match status" value="1"/>
</dbReference>
<dbReference type="Gene3D" id="3.40.50.1470">
    <property type="entry name" value="Peptidyl-tRNA hydrolase"/>
    <property type="match status" value="1"/>
</dbReference>
<dbReference type="GO" id="GO:0000049">
    <property type="term" value="F:tRNA binding"/>
    <property type="evidence" value="ECO:0007669"/>
    <property type="project" value="UniProtKB-KW"/>
</dbReference>